<reference evidence="1 2" key="1">
    <citation type="submission" date="2019-05" db="EMBL/GenBank/DDBJ databases">
        <title>Another draft genome of Portunus trituberculatus and its Hox gene families provides insights of decapod evolution.</title>
        <authorList>
            <person name="Jeong J.-H."/>
            <person name="Song I."/>
            <person name="Kim S."/>
            <person name="Choi T."/>
            <person name="Kim D."/>
            <person name="Ryu S."/>
            <person name="Kim W."/>
        </authorList>
    </citation>
    <scope>NUCLEOTIDE SEQUENCE [LARGE SCALE GENOMIC DNA]</scope>
    <source>
        <tissue evidence="1">Muscle</tissue>
    </source>
</reference>
<evidence type="ECO:0000313" key="2">
    <source>
        <dbReference type="Proteomes" id="UP000324222"/>
    </source>
</evidence>
<comment type="caution">
    <text evidence="1">The sequence shown here is derived from an EMBL/GenBank/DDBJ whole genome shotgun (WGS) entry which is preliminary data.</text>
</comment>
<dbReference type="AlphaFoldDB" id="A0A5B7H5N9"/>
<evidence type="ECO:0000313" key="1">
    <source>
        <dbReference type="EMBL" id="MPC65246.1"/>
    </source>
</evidence>
<organism evidence="1 2">
    <name type="scientific">Portunus trituberculatus</name>
    <name type="common">Swimming crab</name>
    <name type="synonym">Neptunus trituberculatus</name>
    <dbReference type="NCBI Taxonomy" id="210409"/>
    <lineage>
        <taxon>Eukaryota</taxon>
        <taxon>Metazoa</taxon>
        <taxon>Ecdysozoa</taxon>
        <taxon>Arthropoda</taxon>
        <taxon>Crustacea</taxon>
        <taxon>Multicrustacea</taxon>
        <taxon>Malacostraca</taxon>
        <taxon>Eumalacostraca</taxon>
        <taxon>Eucarida</taxon>
        <taxon>Decapoda</taxon>
        <taxon>Pleocyemata</taxon>
        <taxon>Brachyura</taxon>
        <taxon>Eubrachyura</taxon>
        <taxon>Portunoidea</taxon>
        <taxon>Portunidae</taxon>
        <taxon>Portuninae</taxon>
        <taxon>Portunus</taxon>
    </lineage>
</organism>
<gene>
    <name evidence="1" type="ORF">E2C01_059379</name>
</gene>
<name>A0A5B7H5N9_PORTR</name>
<dbReference type="EMBL" id="VSRR010023115">
    <property type="protein sequence ID" value="MPC65246.1"/>
    <property type="molecule type" value="Genomic_DNA"/>
</dbReference>
<keyword evidence="2" id="KW-1185">Reference proteome</keyword>
<sequence length="68" mass="7265">MLSRPHPASFCLTLPYPIPSATSDPPPAALLLNPSALNSGKPSERNLNQPLSPCTASRLVVDNIHCKF</sequence>
<dbReference type="Proteomes" id="UP000324222">
    <property type="component" value="Unassembled WGS sequence"/>
</dbReference>
<protein>
    <submittedName>
        <fullName evidence="1">Uncharacterized protein</fullName>
    </submittedName>
</protein>
<accession>A0A5B7H5N9</accession>
<proteinExistence type="predicted"/>